<keyword evidence="3" id="KW-1185">Reference proteome</keyword>
<proteinExistence type="predicted"/>
<protein>
    <submittedName>
        <fullName evidence="2">Uncharacterized protein</fullName>
    </submittedName>
</protein>
<dbReference type="AlphaFoldDB" id="A0A7G2CK91"/>
<name>A0A7G2CK91_9TRYP</name>
<evidence type="ECO:0000313" key="3">
    <source>
        <dbReference type="Proteomes" id="UP000515908"/>
    </source>
</evidence>
<sequence>MEERHEMLLRSMEALVREEAYQRQILHDDVATHLNALFTEMSDSENRIRELVHQRLDDVNRFCMNASSAVTRVRESEDEAWRSLMQLEAEERERCAQLKMEKEAAIQKFCSDSFAAMQQVAAEEAEAFHQLNSAMRDEESRIAEQHAWLLRRSQETYMQCVTEVQDIKEEEHTARFQLLSLMAKGEETIHRQQRMKEQEIHSLEKEEADSRGHVCQGEEVARENLYYAFDRDARLVEERVRGQQERLEAFCRSALDLLRALQEEESTRFAEIAQTFLLECNAIRLRESFKQQLVIQQEEAQGRSFVEVEEQSMRGIMIGKKNAILQFFADERDRVWRAFALSIAQVVEGERAQREMLSQRESSDRDAFRQSELEERRRLTEPVLDDAYLYRKQLLLSTLSVSGEVKLTAEQIDTALHILDCASEKEKEAQQSLKVAQKRAKDLTRKMARLEDACKEEAEKKEDIRNRLTREEGERERRLNAEVDASRRDAEQIAVEKRKLEESEEELRKQEAILASFKAKINKQYSR</sequence>
<feature type="coiled-coil region" evidence="1">
    <location>
        <begin position="419"/>
        <end position="520"/>
    </location>
</feature>
<dbReference type="Proteomes" id="UP000515908">
    <property type="component" value="Chromosome 12"/>
</dbReference>
<organism evidence="2 3">
    <name type="scientific">Angomonas deanei</name>
    <dbReference type="NCBI Taxonomy" id="59799"/>
    <lineage>
        <taxon>Eukaryota</taxon>
        <taxon>Discoba</taxon>
        <taxon>Euglenozoa</taxon>
        <taxon>Kinetoplastea</taxon>
        <taxon>Metakinetoplastina</taxon>
        <taxon>Trypanosomatida</taxon>
        <taxon>Trypanosomatidae</taxon>
        <taxon>Strigomonadinae</taxon>
        <taxon>Angomonas</taxon>
    </lineage>
</organism>
<dbReference type="VEuPathDB" id="TriTrypDB:ADEAN_000652600"/>
<evidence type="ECO:0000313" key="2">
    <source>
        <dbReference type="EMBL" id="CAD2219033.1"/>
    </source>
</evidence>
<dbReference type="EMBL" id="LR877156">
    <property type="protein sequence ID" value="CAD2219033.1"/>
    <property type="molecule type" value="Genomic_DNA"/>
</dbReference>
<gene>
    <name evidence="2" type="ORF">ADEAN_000652600</name>
</gene>
<evidence type="ECO:0000256" key="1">
    <source>
        <dbReference type="SAM" id="Coils"/>
    </source>
</evidence>
<keyword evidence="1" id="KW-0175">Coiled coil</keyword>
<accession>A0A7G2CK91</accession>
<reference evidence="2 3" key="1">
    <citation type="submission" date="2020-08" db="EMBL/GenBank/DDBJ databases">
        <authorList>
            <person name="Newling K."/>
            <person name="Davey J."/>
            <person name="Forrester S."/>
        </authorList>
    </citation>
    <scope>NUCLEOTIDE SEQUENCE [LARGE SCALE GENOMIC DNA]</scope>
    <source>
        <strain evidence="3">Crithidia deanei Carvalho (ATCC PRA-265)</strain>
    </source>
</reference>